<dbReference type="RefSeq" id="WP_023927437.1">
    <property type="nucleotide sequence ID" value="NZ_KI669454.1"/>
</dbReference>
<keyword evidence="1" id="KW-0378">Hydrolase</keyword>
<sequence>MQKKSSHLSYQTKKSQKLQTRKNRLKAEWEKQRAILLSFPHENSDWASHIDEARACFVEIIKAITQFEKVIICLDTQDLQGFAFLQNEFASDFAKSTTKNFHTLSFSTLKLSQSITIAFVPTNDTWARDFGVITLSSQSPKKPPKNVLLNFCFNGWGLKYSANFDNQINANLKKMKILKDTMRTIDFVLEGGSIDTDGAGTLLTTSACLLEPNRNPSLSKSQIQSKLKKTLGISRVLWVDFGYLRGDDTDSHIDMLARFVDRQTIAYVGCDDINDEHYEELAKMQAQLKSFRQKNGKPYKLIRLPFVSAIYESSDDSASGDKKERLPASYANFLFVNGGLLVPTYDDKNDKKAIEILSNALPHLRVVGVNARTLIKWHGSLHCITMQLY</sequence>
<dbReference type="eggNOG" id="COG2957">
    <property type="taxonomic scope" value="Bacteria"/>
</dbReference>
<dbReference type="PATRIC" id="fig|1357400.3.peg.983"/>
<dbReference type="PANTHER" id="PTHR31377">
    <property type="entry name" value="AGMATINE DEIMINASE-RELATED"/>
    <property type="match status" value="1"/>
</dbReference>
<keyword evidence="4" id="KW-1185">Reference proteome</keyword>
<proteinExistence type="predicted"/>
<organism evidence="3 4">
    <name type="scientific">Helicobacter macacae MIT 99-5501</name>
    <dbReference type="NCBI Taxonomy" id="1357400"/>
    <lineage>
        <taxon>Bacteria</taxon>
        <taxon>Pseudomonadati</taxon>
        <taxon>Campylobacterota</taxon>
        <taxon>Epsilonproteobacteria</taxon>
        <taxon>Campylobacterales</taxon>
        <taxon>Helicobacteraceae</taxon>
        <taxon>Helicobacter</taxon>
    </lineage>
</organism>
<dbReference type="Proteomes" id="UP000018731">
    <property type="component" value="Unassembled WGS sequence"/>
</dbReference>
<gene>
    <name evidence="3" type="ORF">HMPREF2086_00712</name>
</gene>
<dbReference type="Pfam" id="PF04371">
    <property type="entry name" value="PAD_porph"/>
    <property type="match status" value="1"/>
</dbReference>
<feature type="region of interest" description="Disordered" evidence="2">
    <location>
        <begin position="1"/>
        <end position="21"/>
    </location>
</feature>
<evidence type="ECO:0000256" key="1">
    <source>
        <dbReference type="ARBA" id="ARBA00022801"/>
    </source>
</evidence>
<dbReference type="GO" id="GO:0047632">
    <property type="term" value="F:agmatine deiminase activity"/>
    <property type="evidence" value="ECO:0007669"/>
    <property type="project" value="TreeGrafter"/>
</dbReference>
<dbReference type="AlphaFoldDB" id="V8CB84"/>
<comment type="caution">
    <text evidence="3">The sequence shown here is derived from an EMBL/GenBank/DDBJ whole genome shotgun (WGS) entry which is preliminary data.</text>
</comment>
<dbReference type="PANTHER" id="PTHR31377:SF0">
    <property type="entry name" value="AGMATINE DEIMINASE-RELATED"/>
    <property type="match status" value="1"/>
</dbReference>
<dbReference type="EMBL" id="AZJI01000004">
    <property type="protein sequence ID" value="ETD23966.1"/>
    <property type="molecule type" value="Genomic_DNA"/>
</dbReference>
<dbReference type="STRING" id="1357400.HMPREF2086_00712"/>
<evidence type="ECO:0000313" key="4">
    <source>
        <dbReference type="Proteomes" id="UP000018731"/>
    </source>
</evidence>
<dbReference type="OrthoDB" id="9808013at2"/>
<name>V8CB84_9HELI</name>
<protein>
    <recommendedName>
        <fullName evidence="5">Agmatine deiminase</fullName>
    </recommendedName>
</protein>
<dbReference type="GO" id="GO:0004668">
    <property type="term" value="F:protein-arginine deiminase activity"/>
    <property type="evidence" value="ECO:0007669"/>
    <property type="project" value="InterPro"/>
</dbReference>
<evidence type="ECO:0000256" key="2">
    <source>
        <dbReference type="SAM" id="MobiDB-lite"/>
    </source>
</evidence>
<accession>V8CB84</accession>
<dbReference type="SUPFAM" id="SSF55909">
    <property type="entry name" value="Pentein"/>
    <property type="match status" value="1"/>
</dbReference>
<evidence type="ECO:0000313" key="3">
    <source>
        <dbReference type="EMBL" id="ETD23966.1"/>
    </source>
</evidence>
<evidence type="ECO:0008006" key="5">
    <source>
        <dbReference type="Google" id="ProtNLM"/>
    </source>
</evidence>
<dbReference type="GO" id="GO:0009446">
    <property type="term" value="P:putrescine biosynthetic process"/>
    <property type="evidence" value="ECO:0007669"/>
    <property type="project" value="InterPro"/>
</dbReference>
<reference evidence="3 4" key="1">
    <citation type="journal article" date="2014" name="Genome Announc.">
        <title>Draft genome sequences of six enterohepatic helicobacter species isolated from humans and one from rhesus macaques.</title>
        <authorList>
            <person name="Shen Z."/>
            <person name="Sheh A."/>
            <person name="Young S.K."/>
            <person name="Abouelliel A."/>
            <person name="Ward D.V."/>
            <person name="Earl A.M."/>
            <person name="Fox J.G."/>
        </authorList>
    </citation>
    <scope>NUCLEOTIDE SEQUENCE [LARGE SCALE GENOMIC DNA]</scope>
    <source>
        <strain evidence="3 4">MIT 99-5501</strain>
    </source>
</reference>
<dbReference type="Gene3D" id="3.75.10.10">
    <property type="entry name" value="L-arginine/glycine Amidinotransferase, Chain A"/>
    <property type="match status" value="1"/>
</dbReference>
<dbReference type="HOGENOM" id="CLU_037682_0_0_7"/>
<dbReference type="InterPro" id="IPR007466">
    <property type="entry name" value="Peptidyl-Arg-deiminase_porph"/>
</dbReference>